<evidence type="ECO:0000313" key="2">
    <source>
        <dbReference type="Proteomes" id="UP000466442"/>
    </source>
</evidence>
<dbReference type="Proteomes" id="UP000466442">
    <property type="component" value="Unassembled WGS sequence"/>
</dbReference>
<accession>A0A8S9WJE2</accession>
<organism evidence="1 2">
    <name type="scientific">Apolygus lucorum</name>
    <name type="common">Small green plant bug</name>
    <name type="synonym">Lygocoris lucorum</name>
    <dbReference type="NCBI Taxonomy" id="248454"/>
    <lineage>
        <taxon>Eukaryota</taxon>
        <taxon>Metazoa</taxon>
        <taxon>Ecdysozoa</taxon>
        <taxon>Arthropoda</taxon>
        <taxon>Hexapoda</taxon>
        <taxon>Insecta</taxon>
        <taxon>Pterygota</taxon>
        <taxon>Neoptera</taxon>
        <taxon>Paraneoptera</taxon>
        <taxon>Hemiptera</taxon>
        <taxon>Heteroptera</taxon>
        <taxon>Panheteroptera</taxon>
        <taxon>Cimicomorpha</taxon>
        <taxon>Miridae</taxon>
        <taxon>Mirini</taxon>
        <taxon>Apolygus</taxon>
    </lineage>
</organism>
<keyword evidence="2" id="KW-1185">Reference proteome</keyword>
<comment type="caution">
    <text evidence="1">The sequence shown here is derived from an EMBL/GenBank/DDBJ whole genome shotgun (WGS) entry which is preliminary data.</text>
</comment>
<name>A0A8S9WJE2_APOLU</name>
<proteinExistence type="predicted"/>
<dbReference type="OrthoDB" id="2437458at2759"/>
<sequence>MSLKARPPGFGAGLFPVRSQLLGESCHGLWIRDCVVEPVANVEPTKEPTTTPRLFTHFQSVKAHRAATQHRELQPHGLHSPESDVFRPSSLNGYGLYRCFKKGYLQITLKSQAYRDASILPSKRLLATRSEVFLRLSNLGAFKRGGSPVSLFFVTTSPCREWVICVPAAFLGCGSRFSGSLSGIEP</sequence>
<gene>
    <name evidence="1" type="ORF">GE061_020207</name>
</gene>
<dbReference type="AlphaFoldDB" id="A0A8S9WJE2"/>
<protein>
    <submittedName>
        <fullName evidence="1">Uncharacterized protein</fullName>
    </submittedName>
</protein>
<dbReference type="EMBL" id="WIXP02000058">
    <property type="protein sequence ID" value="KAF6197452.1"/>
    <property type="molecule type" value="Genomic_DNA"/>
</dbReference>
<evidence type="ECO:0000313" key="1">
    <source>
        <dbReference type="EMBL" id="KAF6197452.1"/>
    </source>
</evidence>
<reference evidence="1" key="1">
    <citation type="journal article" date="2021" name="Mol. Ecol. Resour.">
        <title>Apolygus lucorum genome provides insights into omnivorousness and mesophyll feeding.</title>
        <authorList>
            <person name="Liu Y."/>
            <person name="Liu H."/>
            <person name="Wang H."/>
            <person name="Huang T."/>
            <person name="Liu B."/>
            <person name="Yang B."/>
            <person name="Yin L."/>
            <person name="Li B."/>
            <person name="Zhang Y."/>
            <person name="Zhang S."/>
            <person name="Jiang F."/>
            <person name="Zhang X."/>
            <person name="Ren Y."/>
            <person name="Wang B."/>
            <person name="Wang S."/>
            <person name="Lu Y."/>
            <person name="Wu K."/>
            <person name="Fan W."/>
            <person name="Wang G."/>
        </authorList>
    </citation>
    <scope>NUCLEOTIDE SEQUENCE</scope>
    <source>
        <strain evidence="1">12Hb</strain>
    </source>
</reference>